<dbReference type="Proteomes" id="UP001353858">
    <property type="component" value="Unassembled WGS sequence"/>
</dbReference>
<evidence type="ECO:0000256" key="3">
    <source>
        <dbReference type="ARBA" id="ARBA00022989"/>
    </source>
</evidence>
<feature type="transmembrane region" description="Helical" evidence="5">
    <location>
        <begin position="152"/>
        <end position="172"/>
    </location>
</feature>
<feature type="transmembrane region" description="Helical" evidence="5">
    <location>
        <begin position="118"/>
        <end position="140"/>
    </location>
</feature>
<feature type="transmembrane region" description="Helical" evidence="5">
    <location>
        <begin position="93"/>
        <end position="112"/>
    </location>
</feature>
<evidence type="ECO:0000256" key="4">
    <source>
        <dbReference type="ARBA" id="ARBA00023136"/>
    </source>
</evidence>
<feature type="transmembrane region" description="Helical" evidence="5">
    <location>
        <begin position="868"/>
        <end position="888"/>
    </location>
</feature>
<dbReference type="Pfam" id="PF07690">
    <property type="entry name" value="MFS_1"/>
    <property type="match status" value="2"/>
</dbReference>
<feature type="domain" description="Major facilitator superfamily (MFS) profile" evidence="6">
    <location>
        <begin position="28"/>
        <end position="431"/>
    </location>
</feature>
<dbReference type="PANTHER" id="PTHR10924:SF4">
    <property type="entry name" value="GH15861P"/>
    <property type="match status" value="1"/>
</dbReference>
<dbReference type="PANTHER" id="PTHR10924">
    <property type="entry name" value="MAJOR FACILITATOR SUPERFAMILY PROTEIN-RELATED"/>
    <property type="match status" value="1"/>
</dbReference>
<evidence type="ECO:0000259" key="6">
    <source>
        <dbReference type="PROSITE" id="PS50850"/>
    </source>
</evidence>
<feature type="transmembrane region" description="Helical" evidence="5">
    <location>
        <begin position="405"/>
        <end position="426"/>
    </location>
</feature>
<dbReference type="Gene3D" id="1.20.1250.20">
    <property type="entry name" value="MFS general substrate transporter like domains"/>
    <property type="match status" value="4"/>
</dbReference>
<keyword evidence="3 5" id="KW-1133">Transmembrane helix</keyword>
<feature type="transmembrane region" description="Helical" evidence="5">
    <location>
        <begin position="250"/>
        <end position="269"/>
    </location>
</feature>
<evidence type="ECO:0000313" key="7">
    <source>
        <dbReference type="EMBL" id="KAK4879370.1"/>
    </source>
</evidence>
<feature type="transmembrane region" description="Helical" evidence="5">
    <location>
        <begin position="615"/>
        <end position="640"/>
    </location>
</feature>
<organism evidence="7 8">
    <name type="scientific">Aquatica leii</name>
    <dbReference type="NCBI Taxonomy" id="1421715"/>
    <lineage>
        <taxon>Eukaryota</taxon>
        <taxon>Metazoa</taxon>
        <taxon>Ecdysozoa</taxon>
        <taxon>Arthropoda</taxon>
        <taxon>Hexapoda</taxon>
        <taxon>Insecta</taxon>
        <taxon>Pterygota</taxon>
        <taxon>Neoptera</taxon>
        <taxon>Endopterygota</taxon>
        <taxon>Coleoptera</taxon>
        <taxon>Polyphaga</taxon>
        <taxon>Elateriformia</taxon>
        <taxon>Elateroidea</taxon>
        <taxon>Lampyridae</taxon>
        <taxon>Luciolinae</taxon>
        <taxon>Aquatica</taxon>
    </lineage>
</organism>
<feature type="transmembrane region" description="Helical" evidence="5">
    <location>
        <begin position="313"/>
        <end position="334"/>
    </location>
</feature>
<feature type="transmembrane region" description="Helical" evidence="5">
    <location>
        <begin position="26"/>
        <end position="49"/>
    </location>
</feature>
<feature type="transmembrane region" description="Helical" evidence="5">
    <location>
        <begin position="652"/>
        <end position="674"/>
    </location>
</feature>
<evidence type="ECO:0000313" key="8">
    <source>
        <dbReference type="Proteomes" id="UP001353858"/>
    </source>
</evidence>
<accession>A0AAN7P2Z7</accession>
<dbReference type="InterPro" id="IPR020846">
    <property type="entry name" value="MFS_dom"/>
</dbReference>
<feature type="transmembrane region" description="Helical" evidence="5">
    <location>
        <begin position="340"/>
        <end position="358"/>
    </location>
</feature>
<evidence type="ECO:0000256" key="1">
    <source>
        <dbReference type="ARBA" id="ARBA00004141"/>
    </source>
</evidence>
<dbReference type="GO" id="GO:0097037">
    <property type="term" value="P:heme export"/>
    <property type="evidence" value="ECO:0007669"/>
    <property type="project" value="TreeGrafter"/>
</dbReference>
<feature type="transmembrane region" description="Helical" evidence="5">
    <location>
        <begin position="192"/>
        <end position="213"/>
    </location>
</feature>
<feature type="transmembrane region" description="Helical" evidence="5">
    <location>
        <begin position="379"/>
        <end position="399"/>
    </location>
</feature>
<comment type="subcellular location">
    <subcellularLocation>
        <location evidence="1">Membrane</location>
        <topology evidence="1">Multi-pass membrane protein</topology>
    </subcellularLocation>
</comment>
<feature type="transmembrane region" description="Helical" evidence="5">
    <location>
        <begin position="800"/>
        <end position="822"/>
    </location>
</feature>
<evidence type="ECO:0000256" key="5">
    <source>
        <dbReference type="SAM" id="Phobius"/>
    </source>
</evidence>
<feature type="transmembrane region" description="Helical" evidence="5">
    <location>
        <begin position="554"/>
        <end position="573"/>
    </location>
</feature>
<reference evidence="8" key="1">
    <citation type="submission" date="2023-01" db="EMBL/GenBank/DDBJ databases">
        <title>Key to firefly adult light organ development and bioluminescence: homeobox transcription factors regulate luciferase expression and transportation to peroxisome.</title>
        <authorList>
            <person name="Fu X."/>
        </authorList>
    </citation>
    <scope>NUCLEOTIDE SEQUENCE [LARGE SCALE GENOMIC DNA]</scope>
</reference>
<keyword evidence="4 5" id="KW-0472">Membrane</keyword>
<feature type="transmembrane region" description="Helical" evidence="5">
    <location>
        <begin position="579"/>
        <end position="603"/>
    </location>
</feature>
<comment type="caution">
    <text evidence="7">The sequence shown here is derived from an EMBL/GenBank/DDBJ whole genome shotgun (WGS) entry which is preliminary data.</text>
</comment>
<proteinExistence type="predicted"/>
<dbReference type="PROSITE" id="PS50850">
    <property type="entry name" value="MFS"/>
    <property type="match status" value="2"/>
</dbReference>
<feature type="transmembrane region" description="Helical" evidence="5">
    <location>
        <begin position="524"/>
        <end position="547"/>
    </location>
</feature>
<sequence>MKNVEIEKEDKTHKTTEKVKLYKIRWFMLLLYFLNCVISLMQWIEYSIISDVIVKYYNVSYKVSNWTSMIYLFLYVVFLLPGNFILEKFGLGAAINLGAVGTCLGAWIKVFSVEPDKFWVLMLGQSIVAASQVFFLGTSAHVAAEWFGCNEVSFACSVGAAGIQVGVAIGFVVTPIVVKSNNNLSNIKADLLLLSVGVAMICSLITFLTLLAFRNKPLLPPSQAQLLKKVGYASTSIFTTLKELLVNRNFVILAIVYGIDIGISYSMAMLLNEIILTYYPNAFEDAGRIGLIIILTGIITSILFGIILDKFKLYKITILVVQLGCIGTIIFFSLSLTCNIITVYFSAGLLGMCIYGVLPVGFEVAAEITYPVPEGISSGLLNIFAQILGILTTYLYSILFYHIGVVWASAITAIIFLIGFIMLIAIPFELKRQKANSTWVRSLQVRLLCANVEEILSYRMESNIQALTNNNNKEIVVKVTKVYKRRWLMLFLYFVSTIICSMQWSQYSSIANVISNYYDVSYNAVNWTSMIFLLIYIPLMFPVSYILEILGLRYGILSALFLTCASCWLKVIAVSPEKFWLVLFSQSIGAAAMPLVLSALTLLSAEWFDLNQISTASSIGVFAYQIGCGTGFIVPTFAVSQISERNTFEHNFYIMLLSIAVFSTVYLAIFFLFFENKPPLPPSEAKLKSKEGTQNLADFWVLILTLIKNRSYVMVLLVCGISNGISTSIDTLLNQIMVPYYKDAAVEAGRIAFVTYGSAAIGPIVSGLILDKFNRYRFTFITTFLLFLLLLLVFTFTFNQGILCLYITLSTLGFFAAAIELLSLETAIEITFPIPESISSGIIFGVFQAFSVGFIYCYSWIFYNFGEFSSNLSLCIFGLIAFIMTLTIKFQCHRQNTRSVVV</sequence>
<feature type="transmembrane region" description="Helical" evidence="5">
    <location>
        <begin position="842"/>
        <end position="862"/>
    </location>
</feature>
<feature type="transmembrane region" description="Helical" evidence="5">
    <location>
        <begin position="69"/>
        <end position="86"/>
    </location>
</feature>
<dbReference type="EMBL" id="JARPUR010000003">
    <property type="protein sequence ID" value="KAK4879370.1"/>
    <property type="molecule type" value="Genomic_DNA"/>
</dbReference>
<gene>
    <name evidence="7" type="ORF">RN001_007516</name>
</gene>
<feature type="transmembrane region" description="Helical" evidence="5">
    <location>
        <begin position="749"/>
        <end position="769"/>
    </location>
</feature>
<protein>
    <recommendedName>
        <fullName evidence="6">Major facilitator superfamily (MFS) profile domain-containing protein</fullName>
    </recommendedName>
</protein>
<dbReference type="GO" id="GO:0020037">
    <property type="term" value="F:heme binding"/>
    <property type="evidence" value="ECO:0007669"/>
    <property type="project" value="TreeGrafter"/>
</dbReference>
<evidence type="ECO:0000256" key="2">
    <source>
        <dbReference type="ARBA" id="ARBA00022692"/>
    </source>
</evidence>
<dbReference type="GO" id="GO:0015232">
    <property type="term" value="F:heme transmembrane transporter activity"/>
    <property type="evidence" value="ECO:0007669"/>
    <property type="project" value="TreeGrafter"/>
</dbReference>
<feature type="transmembrane region" description="Helical" evidence="5">
    <location>
        <begin position="712"/>
        <end position="729"/>
    </location>
</feature>
<dbReference type="AlphaFoldDB" id="A0AAN7P2Z7"/>
<dbReference type="SUPFAM" id="SSF103473">
    <property type="entry name" value="MFS general substrate transporter"/>
    <property type="match status" value="2"/>
</dbReference>
<feature type="transmembrane region" description="Helical" evidence="5">
    <location>
        <begin position="487"/>
        <end position="504"/>
    </location>
</feature>
<keyword evidence="8" id="KW-1185">Reference proteome</keyword>
<feature type="transmembrane region" description="Helical" evidence="5">
    <location>
        <begin position="289"/>
        <end position="308"/>
    </location>
</feature>
<name>A0AAN7P2Z7_9COLE</name>
<dbReference type="InterPro" id="IPR011701">
    <property type="entry name" value="MFS"/>
</dbReference>
<feature type="domain" description="Major facilitator superfamily (MFS) profile" evidence="6">
    <location>
        <begin position="489"/>
        <end position="896"/>
    </location>
</feature>
<keyword evidence="2 5" id="KW-0812">Transmembrane</keyword>
<dbReference type="GO" id="GO:0016020">
    <property type="term" value="C:membrane"/>
    <property type="evidence" value="ECO:0007669"/>
    <property type="project" value="UniProtKB-SubCell"/>
</dbReference>
<feature type="transmembrane region" description="Helical" evidence="5">
    <location>
        <begin position="776"/>
        <end position="794"/>
    </location>
</feature>
<dbReference type="InterPro" id="IPR049680">
    <property type="entry name" value="FLVCR1-2_SLC49-like"/>
</dbReference>
<dbReference type="InterPro" id="IPR036259">
    <property type="entry name" value="MFS_trans_sf"/>
</dbReference>